<organism evidence="1 2">
    <name type="scientific">Anoxybacillus phage A403</name>
    <dbReference type="NCBI Taxonomy" id="2099336"/>
    <lineage>
        <taxon>Viruses</taxon>
        <taxon>Duplodnaviria</taxon>
        <taxon>Heunggongvirae</taxon>
        <taxon>Uroviricota</taxon>
        <taxon>Caudoviricetes</taxon>
        <taxon>Tandoganvirus</taxon>
        <taxon>Tandoganvirus A403</taxon>
    </lineage>
</organism>
<evidence type="ECO:0000313" key="1">
    <source>
        <dbReference type="EMBL" id="AVO22627.1"/>
    </source>
</evidence>
<evidence type="ECO:0000313" key="2">
    <source>
        <dbReference type="Proteomes" id="UP000240948"/>
    </source>
</evidence>
<name>A0A2P1JU11_9CAUD</name>
<dbReference type="RefSeq" id="YP_009837597.1">
    <property type="nucleotide sequence ID" value="NC_048701.1"/>
</dbReference>
<dbReference type="EMBL" id="MG969427">
    <property type="protein sequence ID" value="AVO22627.1"/>
    <property type="molecule type" value="Genomic_DNA"/>
</dbReference>
<dbReference type="KEGG" id="vg:55607788"/>
<dbReference type="Proteomes" id="UP000240948">
    <property type="component" value="Segment"/>
</dbReference>
<proteinExistence type="predicted"/>
<keyword evidence="2" id="KW-1185">Reference proteome</keyword>
<dbReference type="GeneID" id="55607788"/>
<reference evidence="1 2" key="1">
    <citation type="submission" date="2018-02" db="EMBL/GenBank/DDBJ databases">
        <title>Identification and Molecular Characterization of a Novel Bacteriophage isolated from Anoxybacillus caldiproteolyticus.</title>
        <authorList>
            <person name="Sahin E."/>
            <person name="Karaca B."/>
            <person name="Gursoy G.E."/>
            <person name="Coleri Cihan A."/>
        </authorList>
    </citation>
    <scope>NUCLEOTIDE SEQUENCE [LARGE SCALE GENOMIC DNA]</scope>
</reference>
<accession>A0A2P1JU11</accession>
<protein>
    <submittedName>
        <fullName evidence="1">Uncharacterized protein</fullName>
    </submittedName>
</protein>
<sequence>MFLYDVVTPVEIEKIFSLPEGSVRRDIKRKLFRRSEIRKSGATWLITLREAKRVYQGYEDKIQVKKDWNWIKTYVDSELNPVLEEEIEKFLDGTPFERIYELYIDAIEGIGIEDEGEYLSFVEWFYRFKESYEGVEY</sequence>